<feature type="domain" description="GmrSD restriction endonucleases N-terminal" evidence="1">
    <location>
        <begin position="21"/>
        <end position="242"/>
    </location>
</feature>
<evidence type="ECO:0000259" key="1">
    <source>
        <dbReference type="Pfam" id="PF03235"/>
    </source>
</evidence>
<organism evidence="3 4">
    <name type="scientific">Ureibacillus galli</name>
    <dbReference type="NCBI Taxonomy" id="2762222"/>
    <lineage>
        <taxon>Bacteria</taxon>
        <taxon>Bacillati</taxon>
        <taxon>Bacillota</taxon>
        <taxon>Bacilli</taxon>
        <taxon>Bacillales</taxon>
        <taxon>Caryophanaceae</taxon>
        <taxon>Ureibacillus</taxon>
    </lineage>
</organism>
<comment type="caution">
    <text evidence="3">The sequence shown here is derived from an EMBL/GenBank/DDBJ whole genome shotgun (WGS) entry which is preliminary data.</text>
</comment>
<dbReference type="InterPro" id="IPR004919">
    <property type="entry name" value="GmrSD_N"/>
</dbReference>
<dbReference type="Pfam" id="PF07510">
    <property type="entry name" value="GmrSD_C"/>
    <property type="match status" value="1"/>
</dbReference>
<proteinExistence type="predicted"/>
<accession>A0ABR8XB45</accession>
<reference evidence="3 4" key="1">
    <citation type="submission" date="2020-08" db="EMBL/GenBank/DDBJ databases">
        <title>A Genomic Blueprint of the Chicken Gut Microbiome.</title>
        <authorList>
            <person name="Gilroy R."/>
            <person name="Ravi A."/>
            <person name="Getino M."/>
            <person name="Pursley I."/>
            <person name="Horton D.L."/>
            <person name="Alikhan N.-F."/>
            <person name="Baker D."/>
            <person name="Gharbi K."/>
            <person name="Hall N."/>
            <person name="Watson M."/>
            <person name="Adriaenssens E.M."/>
            <person name="Foster-Nyarko E."/>
            <person name="Jarju S."/>
            <person name="Secka A."/>
            <person name="Antonio M."/>
            <person name="Oren A."/>
            <person name="Chaudhuri R."/>
            <person name="La Ragione R.M."/>
            <person name="Hildebrand F."/>
            <person name="Pallen M.J."/>
        </authorList>
    </citation>
    <scope>NUCLEOTIDE SEQUENCE [LARGE SCALE GENOMIC DNA]</scope>
    <source>
        <strain evidence="3 4">Re31</strain>
    </source>
</reference>
<sequence>MVNILTIKKFNFYTIEQYLVSDKFYIPEYQREYSWEKDAQVKDFWLDLVDLVENNRESHFFGQVVIHDDIEEKKKYVIDGQQRSSTSIIFLAVVRQLFDELYTQTKKEGALNKFEDIRLKIMGRWSEEENELRFHLGKIDNLFFRDFIQRGIPLVEEPTEASHIRIKEAYDFLYEQLSFELENLDNTQKYERLVEFYNGFKDKFNVMCVETDDMNEAFIIFETLNARGKKLETSDLLKNHLFRTSANLIEEVKNEWLKMQEKAEGLDLTKYIRTFWNSRHDFVRERDLYKNLKDTIKTPSDCLSFTKDLVESIEIYKMLIDPENENYFNDKDIEIIISNLKTLNASTYYPIMLAMNVKFQESEIKKVITSIESFIVRNCVIAGRVANRYEMLFAKIAKNIFINNSSYEDIIKSLKTELVTDDEFENYFSVATIKSVPVAKFILRRICNYQQREMIVNPSNMEIHLEHIMPKKIGDWKVHEDVHQKYLNRLGNLTLLADEYNKSIKNKVFEKKKEVYKNSKIEMTKKLCSYREWTITTIEERQKELFDVAKVVWPDLKTT</sequence>
<protein>
    <submittedName>
        <fullName evidence="3">DUF262 domain-containing protein</fullName>
    </submittedName>
</protein>
<evidence type="ECO:0000259" key="2">
    <source>
        <dbReference type="Pfam" id="PF07510"/>
    </source>
</evidence>
<evidence type="ECO:0000313" key="3">
    <source>
        <dbReference type="EMBL" id="MBD8026046.1"/>
    </source>
</evidence>
<dbReference type="InterPro" id="IPR011089">
    <property type="entry name" value="GmrSD_C"/>
</dbReference>
<name>A0ABR8XB45_9BACL</name>
<feature type="domain" description="GmrSD restriction endonucleases C-terminal" evidence="2">
    <location>
        <begin position="420"/>
        <end position="547"/>
    </location>
</feature>
<dbReference type="Pfam" id="PF03235">
    <property type="entry name" value="GmrSD_N"/>
    <property type="match status" value="1"/>
</dbReference>
<gene>
    <name evidence="3" type="ORF">H9636_05180</name>
</gene>
<dbReference type="PANTHER" id="PTHR35149">
    <property type="entry name" value="SLL5132 PROTEIN"/>
    <property type="match status" value="1"/>
</dbReference>
<dbReference type="EMBL" id="JACSQA010000004">
    <property type="protein sequence ID" value="MBD8026046.1"/>
    <property type="molecule type" value="Genomic_DNA"/>
</dbReference>
<evidence type="ECO:0000313" key="4">
    <source>
        <dbReference type="Proteomes" id="UP000640930"/>
    </source>
</evidence>
<keyword evidence="4" id="KW-1185">Reference proteome</keyword>
<dbReference type="Proteomes" id="UP000640930">
    <property type="component" value="Unassembled WGS sequence"/>
</dbReference>
<dbReference type="PANTHER" id="PTHR35149:SF2">
    <property type="entry name" value="DUF262 DOMAIN-CONTAINING PROTEIN"/>
    <property type="match status" value="1"/>
</dbReference>